<dbReference type="Proteomes" id="UP000799441">
    <property type="component" value="Unassembled WGS sequence"/>
</dbReference>
<comment type="caution">
    <text evidence="1">The sequence shown here is derived from an EMBL/GenBank/DDBJ whole genome shotgun (WGS) entry which is preliminary data.</text>
</comment>
<evidence type="ECO:0000313" key="2">
    <source>
        <dbReference type="Proteomes" id="UP000799441"/>
    </source>
</evidence>
<name>A0A9P4ULE6_9PEZI</name>
<dbReference type="AlphaFoldDB" id="A0A9P4ULE6"/>
<gene>
    <name evidence="1" type="ORF">K431DRAFT_334482</name>
</gene>
<dbReference type="EMBL" id="MU003848">
    <property type="protein sequence ID" value="KAF2717241.1"/>
    <property type="molecule type" value="Genomic_DNA"/>
</dbReference>
<reference evidence="1" key="1">
    <citation type="journal article" date="2020" name="Stud. Mycol.">
        <title>101 Dothideomycetes genomes: a test case for predicting lifestyles and emergence of pathogens.</title>
        <authorList>
            <person name="Haridas S."/>
            <person name="Albert R."/>
            <person name="Binder M."/>
            <person name="Bloem J."/>
            <person name="Labutti K."/>
            <person name="Salamov A."/>
            <person name="Andreopoulos B."/>
            <person name="Baker S."/>
            <person name="Barry K."/>
            <person name="Bills G."/>
            <person name="Bluhm B."/>
            <person name="Cannon C."/>
            <person name="Castanera R."/>
            <person name="Culley D."/>
            <person name="Daum C."/>
            <person name="Ezra D."/>
            <person name="Gonzalez J."/>
            <person name="Henrissat B."/>
            <person name="Kuo A."/>
            <person name="Liang C."/>
            <person name="Lipzen A."/>
            <person name="Lutzoni F."/>
            <person name="Magnuson J."/>
            <person name="Mondo S."/>
            <person name="Nolan M."/>
            <person name="Ohm R."/>
            <person name="Pangilinan J."/>
            <person name="Park H.-J."/>
            <person name="Ramirez L."/>
            <person name="Alfaro M."/>
            <person name="Sun H."/>
            <person name="Tritt A."/>
            <person name="Yoshinaga Y."/>
            <person name="Zwiers L.-H."/>
            <person name="Turgeon B."/>
            <person name="Goodwin S."/>
            <person name="Spatafora J."/>
            <person name="Crous P."/>
            <person name="Grigoriev I."/>
        </authorList>
    </citation>
    <scope>NUCLEOTIDE SEQUENCE</scope>
    <source>
        <strain evidence="1">CBS 116435</strain>
    </source>
</reference>
<keyword evidence="2" id="KW-1185">Reference proteome</keyword>
<evidence type="ECO:0000313" key="1">
    <source>
        <dbReference type="EMBL" id="KAF2717241.1"/>
    </source>
</evidence>
<organism evidence="1 2">
    <name type="scientific">Polychaeton citri CBS 116435</name>
    <dbReference type="NCBI Taxonomy" id="1314669"/>
    <lineage>
        <taxon>Eukaryota</taxon>
        <taxon>Fungi</taxon>
        <taxon>Dikarya</taxon>
        <taxon>Ascomycota</taxon>
        <taxon>Pezizomycotina</taxon>
        <taxon>Dothideomycetes</taxon>
        <taxon>Dothideomycetidae</taxon>
        <taxon>Capnodiales</taxon>
        <taxon>Capnodiaceae</taxon>
        <taxon>Polychaeton</taxon>
    </lineage>
</organism>
<accession>A0A9P4ULE6</accession>
<protein>
    <submittedName>
        <fullName evidence="1">Uncharacterized protein</fullName>
    </submittedName>
</protein>
<sequence>MSTPVLGLPEAYTFLHHHLPDLTTITINKEVEMTAAAPENLAMPQSSVPQHSSQIQYRTVFSPATRPSVRHASMNIATSAMETNMTQAQLYQWNPVLGNGGVNCQTQLQDGY</sequence>
<proteinExistence type="predicted"/>